<dbReference type="GO" id="GO:0034455">
    <property type="term" value="C:t-UTP complex"/>
    <property type="evidence" value="ECO:0007669"/>
    <property type="project" value="TreeGrafter"/>
</dbReference>
<dbReference type="GO" id="GO:0003723">
    <property type="term" value="F:RNA binding"/>
    <property type="evidence" value="ECO:0007669"/>
    <property type="project" value="TreeGrafter"/>
</dbReference>
<dbReference type="SUPFAM" id="SSF50978">
    <property type="entry name" value="WD40 repeat-like"/>
    <property type="match status" value="1"/>
</dbReference>
<dbReference type="GO" id="GO:0000462">
    <property type="term" value="P:maturation of SSU-rRNA from tricistronic rRNA transcript (SSU-rRNA, 5.8S rRNA, LSU-rRNA)"/>
    <property type="evidence" value="ECO:0007669"/>
    <property type="project" value="InterPro"/>
</dbReference>
<organism evidence="1">
    <name type="scientific">Timema genevievae</name>
    <name type="common">Walking stick</name>
    <dbReference type="NCBI Taxonomy" id="629358"/>
    <lineage>
        <taxon>Eukaryota</taxon>
        <taxon>Metazoa</taxon>
        <taxon>Ecdysozoa</taxon>
        <taxon>Arthropoda</taxon>
        <taxon>Hexapoda</taxon>
        <taxon>Insecta</taxon>
        <taxon>Pterygota</taxon>
        <taxon>Neoptera</taxon>
        <taxon>Polyneoptera</taxon>
        <taxon>Phasmatodea</taxon>
        <taxon>Timematodea</taxon>
        <taxon>Timematoidea</taxon>
        <taxon>Timematidae</taxon>
        <taxon>Timema</taxon>
    </lineage>
</organism>
<name>A0A7R9PQM7_TIMGE</name>
<dbReference type="Gene3D" id="2.130.10.10">
    <property type="entry name" value="YVTN repeat-like/Quinoprotein amine dehydrogenase"/>
    <property type="match status" value="1"/>
</dbReference>
<proteinExistence type="predicted"/>
<protein>
    <submittedName>
        <fullName evidence="1">Uncharacterized protein</fullName>
    </submittedName>
</protein>
<dbReference type="InterPro" id="IPR036322">
    <property type="entry name" value="WD40_repeat_dom_sf"/>
</dbReference>
<dbReference type="PANTHER" id="PTHR44163:SF1">
    <property type="entry name" value="U3 SMALL NUCLEOLAR RNA-ASSOCIATED PROTEIN 4 HOMOLOG"/>
    <property type="match status" value="1"/>
</dbReference>
<dbReference type="InterPro" id="IPR015943">
    <property type="entry name" value="WD40/YVTN_repeat-like_dom_sf"/>
</dbReference>
<dbReference type="InterPro" id="IPR046351">
    <property type="entry name" value="UTP4"/>
</dbReference>
<dbReference type="GO" id="GO:0030686">
    <property type="term" value="C:90S preribosome"/>
    <property type="evidence" value="ECO:0007669"/>
    <property type="project" value="InterPro"/>
</dbReference>
<accession>A0A7R9PQM7</accession>
<gene>
    <name evidence="1" type="ORF">TGEB3V08_LOCUS9645</name>
</gene>
<dbReference type="PANTHER" id="PTHR44163">
    <property type="entry name" value="U3 SMALL NUCLEOLAR RNA-ASSOCIATED PROTEIN 4 HOMOLOG"/>
    <property type="match status" value="1"/>
</dbReference>
<evidence type="ECO:0000313" key="1">
    <source>
        <dbReference type="EMBL" id="CAD7605851.1"/>
    </source>
</evidence>
<reference evidence="1" key="1">
    <citation type="submission" date="2020-11" db="EMBL/GenBank/DDBJ databases">
        <authorList>
            <person name="Tran Van P."/>
        </authorList>
    </citation>
    <scope>NUCLEOTIDE SEQUENCE</scope>
</reference>
<dbReference type="GO" id="GO:0032040">
    <property type="term" value="C:small-subunit processome"/>
    <property type="evidence" value="ECO:0007669"/>
    <property type="project" value="TreeGrafter"/>
</dbReference>
<dbReference type="AlphaFoldDB" id="A0A7R9PQM7"/>
<dbReference type="EMBL" id="OE844644">
    <property type="protein sequence ID" value="CAD7605851.1"/>
    <property type="molecule type" value="Genomic_DNA"/>
</dbReference>
<sequence>MEEEPEDIPPMKDVLKAGDVYSRALKPQGDSEELWSQFYNPPSVQLCRQAHCILLRYSRHLEVWKLGTFKEPITGEGHIPLSSDPIQLVRLEAKEGGLIASAALSDDAHWLIYSTNSQVYCHRLFLEGGVPRLQKVDMSAEHSDVAQRVVFTLDGTKVILATTSGSIKILNLLEDHIERVIAFNPHVDKCTVLKGPVKLLAVSGDGCYLVAGDKHANIVVWSLASLQYHLSLPKHRCSPTALAIQSSTNNLVVVYADHKRRVVEVNLKTGKFSNFSKLLSGQMPTQWSSRCFPVNNVTFDPRNDNIIILHDDTTICVIDKDKDLPLAEAKIPRLESSGMSDGVDSSNQSYPRTSSPQNAFHFIKKYKHLVHLEWLVGEELVAVEVSPASLAEKLPPSLKQKKYGM</sequence>